<name>A0A2P8HE05_9BACI</name>
<dbReference type="EMBL" id="PYAV01000008">
    <property type="protein sequence ID" value="PSL44435.1"/>
    <property type="molecule type" value="Genomic_DNA"/>
</dbReference>
<dbReference type="OrthoDB" id="9780310at2"/>
<evidence type="ECO:0000313" key="2">
    <source>
        <dbReference type="Proteomes" id="UP000242310"/>
    </source>
</evidence>
<evidence type="ECO:0000313" key="1">
    <source>
        <dbReference type="EMBL" id="PSL44435.1"/>
    </source>
</evidence>
<proteinExistence type="predicted"/>
<dbReference type="PANTHER" id="PTHR30348:SF13">
    <property type="entry name" value="UPF0759 PROTEIN YUNF"/>
    <property type="match status" value="1"/>
</dbReference>
<keyword evidence="2" id="KW-1185">Reference proteome</keyword>
<dbReference type="InterPro" id="IPR002763">
    <property type="entry name" value="DUF72"/>
</dbReference>
<gene>
    <name evidence="1" type="ORF">B0H94_10846</name>
</gene>
<dbReference type="SUPFAM" id="SSF117396">
    <property type="entry name" value="TM1631-like"/>
    <property type="match status" value="1"/>
</dbReference>
<sequence>MIYTGLTSWTDHPDLYTSTTRKGEELAAYAAHFPIVEMDTSFYAVPNEAKAYKWLQAAPDSFQFVIKAYQGMTGHQRGESPYASKEEMFAAFREGIKPFEVQGRLAMVLCQFPPWFDCRQEHVDVLRRVRTELSGLPAALEFRHQSWFKSKYYDRTLSFMEAENWIHTVCDEPQVGEGSVPSVVEVTHDEKSLIRLHGRNSQGWRQAKTGPDDESWRKVRYLYDYSAEELKEWVEAARRLEKATQQVYVIFNNNSGGHAAKNAQTFLELAGITYEGLAPKQLNLFDDGRTEGGH</sequence>
<dbReference type="RefSeq" id="WP_106588913.1">
    <property type="nucleotide sequence ID" value="NZ_PYAV01000008.1"/>
</dbReference>
<organism evidence="1 2">
    <name type="scientific">Salsuginibacillus halophilus</name>
    <dbReference type="NCBI Taxonomy" id="517424"/>
    <lineage>
        <taxon>Bacteria</taxon>
        <taxon>Bacillati</taxon>
        <taxon>Bacillota</taxon>
        <taxon>Bacilli</taxon>
        <taxon>Bacillales</taxon>
        <taxon>Bacillaceae</taxon>
        <taxon>Salsuginibacillus</taxon>
    </lineage>
</organism>
<dbReference type="InterPro" id="IPR036520">
    <property type="entry name" value="UPF0759_sf"/>
</dbReference>
<reference evidence="1 2" key="1">
    <citation type="submission" date="2018-03" db="EMBL/GenBank/DDBJ databases">
        <title>Genomic Encyclopedia of Type Strains, Phase III (KMG-III): the genomes of soil and plant-associated and newly described type strains.</title>
        <authorList>
            <person name="Whitman W."/>
        </authorList>
    </citation>
    <scope>NUCLEOTIDE SEQUENCE [LARGE SCALE GENOMIC DNA]</scope>
    <source>
        <strain evidence="1 2">CGMCC 1.07653</strain>
    </source>
</reference>
<dbReference type="AlphaFoldDB" id="A0A2P8HE05"/>
<dbReference type="Pfam" id="PF01904">
    <property type="entry name" value="DUF72"/>
    <property type="match status" value="1"/>
</dbReference>
<protein>
    <submittedName>
        <fullName evidence="1">Uncharacterized protein YecE (DUF72 family)</fullName>
    </submittedName>
</protein>
<accession>A0A2P8HE05</accession>
<dbReference type="PANTHER" id="PTHR30348">
    <property type="entry name" value="UNCHARACTERIZED PROTEIN YECE"/>
    <property type="match status" value="1"/>
</dbReference>
<dbReference type="Gene3D" id="3.20.20.410">
    <property type="entry name" value="Protein of unknown function UPF0759"/>
    <property type="match status" value="1"/>
</dbReference>
<comment type="caution">
    <text evidence="1">The sequence shown here is derived from an EMBL/GenBank/DDBJ whole genome shotgun (WGS) entry which is preliminary data.</text>
</comment>
<dbReference type="Proteomes" id="UP000242310">
    <property type="component" value="Unassembled WGS sequence"/>
</dbReference>